<dbReference type="AlphaFoldDB" id="A0A5J5APL1"/>
<feature type="region of interest" description="Disordered" evidence="1">
    <location>
        <begin position="112"/>
        <end position="209"/>
    </location>
</feature>
<evidence type="ECO:0000313" key="3">
    <source>
        <dbReference type="Proteomes" id="UP000325577"/>
    </source>
</evidence>
<accession>A0A5J5APL1</accession>
<keyword evidence="3" id="KW-1185">Reference proteome</keyword>
<dbReference type="OrthoDB" id="1751576at2759"/>
<feature type="compositionally biased region" description="Acidic residues" evidence="1">
    <location>
        <begin position="169"/>
        <end position="186"/>
    </location>
</feature>
<feature type="compositionally biased region" description="Basic and acidic residues" evidence="1">
    <location>
        <begin position="122"/>
        <end position="150"/>
    </location>
</feature>
<protein>
    <submittedName>
        <fullName evidence="2">Uncharacterized protein</fullName>
    </submittedName>
</protein>
<proteinExistence type="predicted"/>
<dbReference type="Proteomes" id="UP000325577">
    <property type="component" value="Linkage Group LG2"/>
</dbReference>
<feature type="compositionally biased region" description="Low complexity" evidence="1">
    <location>
        <begin position="151"/>
        <end position="162"/>
    </location>
</feature>
<sequence length="209" mass="23401">MQSKLGFEIVAVIKRIKAWILGLSSEAKTPKNICFKVHHGGTLVRVLDSSNFDNGLKILNSDVKVMDMLREYDGLPIIVLYVQKCEDPIQVVIKDSCLVAGPRLMLTYGEKDDVKQGSSDRVSNKEYGGSDKVENKENYGTDRMVNEDKVSSNSEEGSNDESWYAENIETSDEDDDILDYCEDEDLEVNREGATTSQQNRQGDCGEDEV</sequence>
<feature type="compositionally biased region" description="Polar residues" evidence="1">
    <location>
        <begin position="192"/>
        <end position="201"/>
    </location>
</feature>
<evidence type="ECO:0000313" key="2">
    <source>
        <dbReference type="EMBL" id="KAA8532189.1"/>
    </source>
</evidence>
<reference evidence="2 3" key="1">
    <citation type="submission" date="2019-09" db="EMBL/GenBank/DDBJ databases">
        <title>A chromosome-level genome assembly of the Chinese tupelo Nyssa sinensis.</title>
        <authorList>
            <person name="Yang X."/>
            <person name="Kang M."/>
            <person name="Yang Y."/>
            <person name="Xiong H."/>
            <person name="Wang M."/>
            <person name="Zhang Z."/>
            <person name="Wang Z."/>
            <person name="Wu H."/>
            <person name="Ma T."/>
            <person name="Liu J."/>
            <person name="Xi Z."/>
        </authorList>
    </citation>
    <scope>NUCLEOTIDE SEQUENCE [LARGE SCALE GENOMIC DNA]</scope>
    <source>
        <strain evidence="2">J267</strain>
        <tissue evidence="2">Leaf</tissue>
    </source>
</reference>
<name>A0A5J5APL1_9ASTE</name>
<gene>
    <name evidence="2" type="ORF">F0562_006669</name>
</gene>
<evidence type="ECO:0000256" key="1">
    <source>
        <dbReference type="SAM" id="MobiDB-lite"/>
    </source>
</evidence>
<organism evidence="2 3">
    <name type="scientific">Nyssa sinensis</name>
    <dbReference type="NCBI Taxonomy" id="561372"/>
    <lineage>
        <taxon>Eukaryota</taxon>
        <taxon>Viridiplantae</taxon>
        <taxon>Streptophyta</taxon>
        <taxon>Embryophyta</taxon>
        <taxon>Tracheophyta</taxon>
        <taxon>Spermatophyta</taxon>
        <taxon>Magnoliopsida</taxon>
        <taxon>eudicotyledons</taxon>
        <taxon>Gunneridae</taxon>
        <taxon>Pentapetalae</taxon>
        <taxon>asterids</taxon>
        <taxon>Cornales</taxon>
        <taxon>Nyssaceae</taxon>
        <taxon>Nyssa</taxon>
    </lineage>
</organism>
<dbReference type="EMBL" id="CM018043">
    <property type="protein sequence ID" value="KAA8532189.1"/>
    <property type="molecule type" value="Genomic_DNA"/>
</dbReference>